<comment type="caution">
    <text evidence="1">The sequence shown here is derived from an EMBL/GenBank/DDBJ whole genome shotgun (WGS) entry which is preliminary data.</text>
</comment>
<reference evidence="1 2" key="2">
    <citation type="journal article" date="2022" name="Mol. Ecol. Resour.">
        <title>The genomes of chicory, endive, great burdock and yacon provide insights into Asteraceae paleo-polyploidization history and plant inulin production.</title>
        <authorList>
            <person name="Fan W."/>
            <person name="Wang S."/>
            <person name="Wang H."/>
            <person name="Wang A."/>
            <person name="Jiang F."/>
            <person name="Liu H."/>
            <person name="Zhao H."/>
            <person name="Xu D."/>
            <person name="Zhang Y."/>
        </authorList>
    </citation>
    <scope>NUCLEOTIDE SEQUENCE [LARGE SCALE GENOMIC DNA]</scope>
    <source>
        <strain evidence="2">cv. Yunnan</strain>
        <tissue evidence="1">Leaves</tissue>
    </source>
</reference>
<keyword evidence="2" id="KW-1185">Reference proteome</keyword>
<name>A0ACB9JFK2_9ASTR</name>
<dbReference type="EMBL" id="CM042021">
    <property type="protein sequence ID" value="KAI3818501.1"/>
    <property type="molecule type" value="Genomic_DNA"/>
</dbReference>
<accession>A0ACB9JFK2</accession>
<dbReference type="Proteomes" id="UP001056120">
    <property type="component" value="Linkage Group LG04"/>
</dbReference>
<evidence type="ECO:0000313" key="2">
    <source>
        <dbReference type="Proteomes" id="UP001056120"/>
    </source>
</evidence>
<organism evidence="1 2">
    <name type="scientific">Smallanthus sonchifolius</name>
    <dbReference type="NCBI Taxonomy" id="185202"/>
    <lineage>
        <taxon>Eukaryota</taxon>
        <taxon>Viridiplantae</taxon>
        <taxon>Streptophyta</taxon>
        <taxon>Embryophyta</taxon>
        <taxon>Tracheophyta</taxon>
        <taxon>Spermatophyta</taxon>
        <taxon>Magnoliopsida</taxon>
        <taxon>eudicotyledons</taxon>
        <taxon>Gunneridae</taxon>
        <taxon>Pentapetalae</taxon>
        <taxon>asterids</taxon>
        <taxon>campanulids</taxon>
        <taxon>Asterales</taxon>
        <taxon>Asteraceae</taxon>
        <taxon>Asteroideae</taxon>
        <taxon>Heliantheae alliance</taxon>
        <taxon>Millerieae</taxon>
        <taxon>Smallanthus</taxon>
    </lineage>
</organism>
<evidence type="ECO:0000313" key="1">
    <source>
        <dbReference type="EMBL" id="KAI3818501.1"/>
    </source>
</evidence>
<proteinExistence type="predicted"/>
<protein>
    <submittedName>
        <fullName evidence="1">Uncharacterized protein</fullName>
    </submittedName>
</protein>
<reference evidence="2" key="1">
    <citation type="journal article" date="2022" name="Mol. Ecol. Resour.">
        <title>The genomes of chicory, endive, great burdock and yacon provide insights into Asteraceae palaeo-polyploidization history and plant inulin production.</title>
        <authorList>
            <person name="Fan W."/>
            <person name="Wang S."/>
            <person name="Wang H."/>
            <person name="Wang A."/>
            <person name="Jiang F."/>
            <person name="Liu H."/>
            <person name="Zhao H."/>
            <person name="Xu D."/>
            <person name="Zhang Y."/>
        </authorList>
    </citation>
    <scope>NUCLEOTIDE SEQUENCE [LARGE SCALE GENOMIC DNA]</scope>
    <source>
        <strain evidence="2">cv. Yunnan</strain>
    </source>
</reference>
<sequence>MTSHGETPFSLTYGTEAMIPTEIGSPIRRTRAEEKGNEKYLRFHLNLLEERREMAIARETRYKKKVEKYYNSRVKGKSFKPGEWVLRDNEASLQEDTAKEILHVRPSTLANVISSLLTMA</sequence>
<gene>
    <name evidence="1" type="ORF">L1987_12310</name>
</gene>